<evidence type="ECO:0000313" key="21">
    <source>
        <dbReference type="EMBL" id="MBF4499863.1"/>
    </source>
</evidence>
<evidence type="ECO:0000259" key="19">
    <source>
        <dbReference type="Pfam" id="PF02875"/>
    </source>
</evidence>
<comment type="caution">
    <text evidence="21">The sequence shown here is derived from an EMBL/GenBank/DDBJ whole genome shotgun (WGS) entry which is preliminary data.</text>
</comment>
<dbReference type="InterPro" id="IPR013221">
    <property type="entry name" value="Mur_ligase_cen"/>
</dbReference>
<evidence type="ECO:0000256" key="14">
    <source>
        <dbReference type="ARBA" id="ARBA00030398"/>
    </source>
</evidence>
<accession>A0A8J7G671</accession>
<protein>
    <recommendedName>
        <fullName evidence="6 17">UDP-N-acetylmuramoylalanine--D-glutamate ligase</fullName>
        <ecNumber evidence="5 17">6.3.2.9</ecNumber>
    </recommendedName>
    <alternativeName>
        <fullName evidence="15 17">D-glutamic acid-adding enzyme</fullName>
    </alternativeName>
    <alternativeName>
        <fullName evidence="14 17">UDP-N-acetylmuramoyl-L-alanyl-D-glutamate synthetase</fullName>
    </alternativeName>
</protein>
<evidence type="ECO:0000256" key="5">
    <source>
        <dbReference type="ARBA" id="ARBA00012212"/>
    </source>
</evidence>
<dbReference type="Gene3D" id="3.40.1190.10">
    <property type="entry name" value="Mur-like, catalytic domain"/>
    <property type="match status" value="1"/>
</dbReference>
<evidence type="ECO:0000256" key="15">
    <source>
        <dbReference type="ARBA" id="ARBA00032324"/>
    </source>
</evidence>
<keyword evidence="22" id="KW-1185">Reference proteome</keyword>
<comment type="subcellular location">
    <subcellularLocation>
        <location evidence="2 17 18">Cytoplasm</location>
    </subcellularLocation>
</comment>
<keyword evidence="13 17" id="KW-0961">Cell wall biogenesis/degradation</keyword>
<comment type="similarity">
    <text evidence="4 17">Belongs to the MurCDEF family.</text>
</comment>
<dbReference type="GO" id="GO:0008764">
    <property type="term" value="F:UDP-N-acetylmuramoylalanine-D-glutamate ligase activity"/>
    <property type="evidence" value="ECO:0007669"/>
    <property type="project" value="UniProtKB-UniRule"/>
</dbReference>
<keyword evidence="7 17" id="KW-0963">Cytoplasm</keyword>
<evidence type="ECO:0000256" key="7">
    <source>
        <dbReference type="ARBA" id="ARBA00022490"/>
    </source>
</evidence>
<evidence type="ECO:0000256" key="11">
    <source>
        <dbReference type="ARBA" id="ARBA00022960"/>
    </source>
</evidence>
<dbReference type="RefSeq" id="WP_194561339.1">
    <property type="nucleotide sequence ID" value="NZ_JADKPV010000001.1"/>
</dbReference>
<feature type="domain" description="Mur ligase central" evidence="20">
    <location>
        <begin position="117"/>
        <end position="291"/>
    </location>
</feature>
<reference evidence="21" key="1">
    <citation type="submission" date="2020-11" db="EMBL/GenBank/DDBJ databases">
        <title>Multidrug resistant novel bacterium Savagea serpentis sp. nov., isolated from the scats of a vine snake (Ahaetulla nasuta).</title>
        <authorList>
            <person name="Venkata Ramana V."/>
            <person name="Vikas Patil S."/>
            <person name="Yogita Lugani V."/>
        </authorList>
    </citation>
    <scope>NUCLEOTIDE SEQUENCE</scope>
    <source>
        <strain evidence="21">SN6</strain>
    </source>
</reference>
<dbReference type="UniPathway" id="UPA00219"/>
<evidence type="ECO:0000256" key="16">
    <source>
        <dbReference type="ARBA" id="ARBA00047632"/>
    </source>
</evidence>
<evidence type="ECO:0000256" key="17">
    <source>
        <dbReference type="HAMAP-Rule" id="MF_00639"/>
    </source>
</evidence>
<evidence type="ECO:0000256" key="12">
    <source>
        <dbReference type="ARBA" id="ARBA00022984"/>
    </source>
</evidence>
<keyword evidence="10 17" id="KW-0067">ATP-binding</keyword>
<dbReference type="HAMAP" id="MF_00639">
    <property type="entry name" value="MurD"/>
    <property type="match status" value="1"/>
</dbReference>
<evidence type="ECO:0000259" key="20">
    <source>
        <dbReference type="Pfam" id="PF08245"/>
    </source>
</evidence>
<dbReference type="EMBL" id="JADKPV010000001">
    <property type="protein sequence ID" value="MBF4499863.1"/>
    <property type="molecule type" value="Genomic_DNA"/>
</dbReference>
<dbReference type="GO" id="GO:0051301">
    <property type="term" value="P:cell division"/>
    <property type="evidence" value="ECO:0007669"/>
    <property type="project" value="UniProtKB-KW"/>
</dbReference>
<organism evidence="21 22">
    <name type="scientific">Savagea serpentis</name>
    <dbReference type="NCBI Taxonomy" id="2785297"/>
    <lineage>
        <taxon>Bacteria</taxon>
        <taxon>Bacillati</taxon>
        <taxon>Bacillota</taxon>
        <taxon>Bacilli</taxon>
        <taxon>Bacillales</taxon>
        <taxon>Caryophanaceae</taxon>
        <taxon>Savagea</taxon>
    </lineage>
</organism>
<dbReference type="InterPro" id="IPR004101">
    <property type="entry name" value="Mur_ligase_C"/>
</dbReference>
<keyword evidence="12 17" id="KW-0573">Peptidoglycan synthesis</keyword>
<evidence type="ECO:0000256" key="9">
    <source>
        <dbReference type="ARBA" id="ARBA00022741"/>
    </source>
</evidence>
<evidence type="ECO:0000256" key="3">
    <source>
        <dbReference type="ARBA" id="ARBA00004752"/>
    </source>
</evidence>
<dbReference type="PANTHER" id="PTHR43692">
    <property type="entry name" value="UDP-N-ACETYLMURAMOYLALANINE--D-GLUTAMATE LIGASE"/>
    <property type="match status" value="1"/>
</dbReference>
<evidence type="ECO:0000256" key="18">
    <source>
        <dbReference type="RuleBase" id="RU003664"/>
    </source>
</evidence>
<dbReference type="GO" id="GO:0009252">
    <property type="term" value="P:peptidoglycan biosynthetic process"/>
    <property type="evidence" value="ECO:0007669"/>
    <property type="project" value="UniProtKB-UniRule"/>
</dbReference>
<evidence type="ECO:0000256" key="4">
    <source>
        <dbReference type="ARBA" id="ARBA00010416"/>
    </source>
</evidence>
<feature type="binding site" evidence="17">
    <location>
        <begin position="119"/>
        <end position="125"/>
    </location>
    <ligand>
        <name>ATP</name>
        <dbReference type="ChEBI" id="CHEBI:30616"/>
    </ligand>
</feature>
<feature type="domain" description="Mur ligase C-terminal" evidence="19">
    <location>
        <begin position="313"/>
        <end position="427"/>
    </location>
</feature>
<dbReference type="PANTHER" id="PTHR43692:SF1">
    <property type="entry name" value="UDP-N-ACETYLMURAMOYLALANINE--D-GLUTAMATE LIGASE"/>
    <property type="match status" value="1"/>
</dbReference>
<keyword evidence="8 17" id="KW-0436">Ligase</keyword>
<dbReference type="NCBIfam" id="TIGR01087">
    <property type="entry name" value="murD"/>
    <property type="match status" value="1"/>
</dbReference>
<keyword evidence="11 17" id="KW-0133">Cell shape</keyword>
<dbReference type="EC" id="6.3.2.9" evidence="5 17"/>
<keyword evidence="17 18" id="KW-0132">Cell division</keyword>
<evidence type="ECO:0000256" key="8">
    <source>
        <dbReference type="ARBA" id="ARBA00022598"/>
    </source>
</evidence>
<evidence type="ECO:0000256" key="2">
    <source>
        <dbReference type="ARBA" id="ARBA00004496"/>
    </source>
</evidence>
<evidence type="ECO:0000313" key="22">
    <source>
        <dbReference type="Proteomes" id="UP000622653"/>
    </source>
</evidence>
<proteinExistence type="inferred from homology"/>
<dbReference type="GO" id="GO:0008360">
    <property type="term" value="P:regulation of cell shape"/>
    <property type="evidence" value="ECO:0007669"/>
    <property type="project" value="UniProtKB-KW"/>
</dbReference>
<keyword evidence="9 17" id="KW-0547">Nucleotide-binding</keyword>
<dbReference type="Pfam" id="PF08245">
    <property type="entry name" value="Mur_ligase_M"/>
    <property type="match status" value="1"/>
</dbReference>
<dbReference type="Gene3D" id="3.90.190.20">
    <property type="entry name" value="Mur ligase, C-terminal domain"/>
    <property type="match status" value="1"/>
</dbReference>
<gene>
    <name evidence="17" type="primary">murD</name>
    <name evidence="21" type="ORF">IRY55_00705</name>
</gene>
<dbReference type="GO" id="GO:0005737">
    <property type="term" value="C:cytoplasm"/>
    <property type="evidence" value="ECO:0007669"/>
    <property type="project" value="UniProtKB-SubCell"/>
</dbReference>
<comment type="catalytic activity">
    <reaction evidence="16 17 18">
        <text>UDP-N-acetyl-alpha-D-muramoyl-L-alanine + D-glutamate + ATP = UDP-N-acetyl-alpha-D-muramoyl-L-alanyl-D-glutamate + ADP + phosphate + H(+)</text>
        <dbReference type="Rhea" id="RHEA:16429"/>
        <dbReference type="ChEBI" id="CHEBI:15378"/>
        <dbReference type="ChEBI" id="CHEBI:29986"/>
        <dbReference type="ChEBI" id="CHEBI:30616"/>
        <dbReference type="ChEBI" id="CHEBI:43474"/>
        <dbReference type="ChEBI" id="CHEBI:83898"/>
        <dbReference type="ChEBI" id="CHEBI:83900"/>
        <dbReference type="ChEBI" id="CHEBI:456216"/>
        <dbReference type="EC" id="6.3.2.9"/>
    </reaction>
</comment>
<evidence type="ECO:0000256" key="6">
    <source>
        <dbReference type="ARBA" id="ARBA00015655"/>
    </source>
</evidence>
<dbReference type="Proteomes" id="UP000622653">
    <property type="component" value="Unassembled WGS sequence"/>
</dbReference>
<name>A0A8J7G671_9BACL</name>
<comment type="pathway">
    <text evidence="3 17 18">Cell wall biogenesis; peptidoglycan biosynthesis.</text>
</comment>
<dbReference type="AlphaFoldDB" id="A0A8J7G671"/>
<dbReference type="InterPro" id="IPR036565">
    <property type="entry name" value="Mur-like_cat_sf"/>
</dbReference>
<keyword evidence="17 18" id="KW-0131">Cell cycle</keyword>
<comment type="function">
    <text evidence="1 17 18">Cell wall formation. Catalyzes the addition of glutamate to the nucleotide precursor UDP-N-acetylmuramoyl-L-alanine (UMA).</text>
</comment>
<sequence length="452" mass="49975">MKHITTLKNKKVLVLGLAKSGFSAAKMLHELGAIVTVNDFAKLQGDEHATTLRNLGIEVIDGGHPEDVQNGDFDLVVKNPGIPYTNIVIEKMVARNIPIWTEVELAYLISEAPIVGITGSNGKTTTTTLLYHLLNIDGKQPLIAGNIGTVATDVAQQATAEQTMITELSSFQLMGIESFRPHIAILTNLYDAHLDYHGTKDHYIEAKANLFKNQTAADFLIYNADQEEVVRVAERTKAQLYPFSRKRILARGMSADEEMIYWNGEPYLKRALIKIPGEHNLENVLAATAAALLLECSKGTVENVLSSFTGVKHRMQFVLEQNGIKFYNDSKATNTLATKSALQSFERSPILLIAGGLERGHSFEELRPYMNNVKAVITFGETRRRFAQFAQDCQVPIVETMETMEEGVARAITHAQTGDVVLLSPSCASWDQYGSFELRGEAFIDAVMKLTK</sequence>
<dbReference type="GO" id="GO:0071555">
    <property type="term" value="P:cell wall organization"/>
    <property type="evidence" value="ECO:0007669"/>
    <property type="project" value="UniProtKB-KW"/>
</dbReference>
<dbReference type="SUPFAM" id="SSF51984">
    <property type="entry name" value="MurCD N-terminal domain"/>
    <property type="match status" value="1"/>
</dbReference>
<evidence type="ECO:0000256" key="10">
    <source>
        <dbReference type="ARBA" id="ARBA00022840"/>
    </source>
</evidence>
<evidence type="ECO:0000256" key="13">
    <source>
        <dbReference type="ARBA" id="ARBA00023316"/>
    </source>
</evidence>
<dbReference type="Pfam" id="PF02875">
    <property type="entry name" value="Mur_ligase_C"/>
    <property type="match status" value="1"/>
</dbReference>
<dbReference type="SUPFAM" id="SSF53244">
    <property type="entry name" value="MurD-like peptide ligases, peptide-binding domain"/>
    <property type="match status" value="1"/>
</dbReference>
<dbReference type="InterPro" id="IPR005762">
    <property type="entry name" value="MurD"/>
</dbReference>
<dbReference type="SUPFAM" id="SSF53623">
    <property type="entry name" value="MurD-like peptide ligases, catalytic domain"/>
    <property type="match status" value="1"/>
</dbReference>
<dbReference type="Gene3D" id="3.40.50.720">
    <property type="entry name" value="NAD(P)-binding Rossmann-like Domain"/>
    <property type="match status" value="1"/>
</dbReference>
<dbReference type="GO" id="GO:0005524">
    <property type="term" value="F:ATP binding"/>
    <property type="evidence" value="ECO:0007669"/>
    <property type="project" value="UniProtKB-UniRule"/>
</dbReference>
<dbReference type="InterPro" id="IPR036615">
    <property type="entry name" value="Mur_ligase_C_dom_sf"/>
</dbReference>
<evidence type="ECO:0000256" key="1">
    <source>
        <dbReference type="ARBA" id="ARBA00002734"/>
    </source>
</evidence>